<evidence type="ECO:0000256" key="4">
    <source>
        <dbReference type="ARBA" id="ARBA00015253"/>
    </source>
</evidence>
<feature type="region of interest" description="Disordered" evidence="9">
    <location>
        <begin position="315"/>
        <end position="400"/>
    </location>
</feature>
<comment type="similarity">
    <text evidence="3">Belongs to the telombin family.</text>
</comment>
<feature type="domain" description="Telomeric single stranded DNA binding POT1/Cdc13" evidence="10">
    <location>
        <begin position="1"/>
        <end position="108"/>
    </location>
</feature>
<dbReference type="GO" id="GO:0016233">
    <property type="term" value="P:telomere capping"/>
    <property type="evidence" value="ECO:0007669"/>
    <property type="project" value="TreeGrafter"/>
</dbReference>
<evidence type="ECO:0000256" key="8">
    <source>
        <dbReference type="ARBA" id="ARBA00023242"/>
    </source>
</evidence>
<keyword evidence="13" id="KW-1185">Reference proteome</keyword>
<keyword evidence="5" id="KW-0158">Chromosome</keyword>
<dbReference type="Pfam" id="PF16686">
    <property type="entry name" value="POT1PC"/>
    <property type="match status" value="1"/>
</dbReference>
<dbReference type="Proteomes" id="UP001321749">
    <property type="component" value="Unassembled WGS sequence"/>
</dbReference>
<dbReference type="AlphaFoldDB" id="A0AAV9HDS6"/>
<evidence type="ECO:0000313" key="12">
    <source>
        <dbReference type="EMBL" id="KAK4458220.1"/>
    </source>
</evidence>
<feature type="domain" description="Protection of telomeres protein 1 ssDNA-binding" evidence="11">
    <location>
        <begin position="152"/>
        <end position="315"/>
    </location>
</feature>
<dbReference type="InterPro" id="IPR012340">
    <property type="entry name" value="NA-bd_OB-fold"/>
</dbReference>
<feature type="region of interest" description="Disordered" evidence="9">
    <location>
        <begin position="483"/>
        <end position="503"/>
    </location>
</feature>
<feature type="compositionally biased region" description="Polar residues" evidence="9">
    <location>
        <begin position="578"/>
        <end position="592"/>
    </location>
</feature>
<name>A0AAV9HDS6_9PEZI</name>
<dbReference type="GO" id="GO:0010521">
    <property type="term" value="F:telomerase inhibitor activity"/>
    <property type="evidence" value="ECO:0007669"/>
    <property type="project" value="TreeGrafter"/>
</dbReference>
<evidence type="ECO:0000256" key="1">
    <source>
        <dbReference type="ARBA" id="ARBA00004123"/>
    </source>
</evidence>
<evidence type="ECO:0000256" key="5">
    <source>
        <dbReference type="ARBA" id="ARBA00022454"/>
    </source>
</evidence>
<dbReference type="Gene3D" id="2.40.50.140">
    <property type="entry name" value="Nucleic acid-binding proteins"/>
    <property type="match status" value="2"/>
</dbReference>
<evidence type="ECO:0000259" key="10">
    <source>
        <dbReference type="Pfam" id="PF02765"/>
    </source>
</evidence>
<reference evidence="12" key="1">
    <citation type="journal article" date="2023" name="Mol. Phylogenet. Evol.">
        <title>Genome-scale phylogeny and comparative genomics of the fungal order Sordariales.</title>
        <authorList>
            <person name="Hensen N."/>
            <person name="Bonometti L."/>
            <person name="Westerberg I."/>
            <person name="Brannstrom I.O."/>
            <person name="Guillou S."/>
            <person name="Cros-Aarteil S."/>
            <person name="Calhoun S."/>
            <person name="Haridas S."/>
            <person name="Kuo A."/>
            <person name="Mondo S."/>
            <person name="Pangilinan J."/>
            <person name="Riley R."/>
            <person name="LaButti K."/>
            <person name="Andreopoulos B."/>
            <person name="Lipzen A."/>
            <person name="Chen C."/>
            <person name="Yan M."/>
            <person name="Daum C."/>
            <person name="Ng V."/>
            <person name="Clum A."/>
            <person name="Steindorff A."/>
            <person name="Ohm R.A."/>
            <person name="Martin F."/>
            <person name="Silar P."/>
            <person name="Natvig D.O."/>
            <person name="Lalanne C."/>
            <person name="Gautier V."/>
            <person name="Ament-Velasquez S.L."/>
            <person name="Kruys A."/>
            <person name="Hutchinson M.I."/>
            <person name="Powell A.J."/>
            <person name="Barry K."/>
            <person name="Miller A.N."/>
            <person name="Grigoriev I.V."/>
            <person name="Debuchy R."/>
            <person name="Gladieux P."/>
            <person name="Hiltunen Thoren M."/>
            <person name="Johannesson H."/>
        </authorList>
    </citation>
    <scope>NUCLEOTIDE SEQUENCE</scope>
    <source>
        <strain evidence="12">PSN324</strain>
    </source>
</reference>
<feature type="compositionally biased region" description="Low complexity" evidence="9">
    <location>
        <begin position="484"/>
        <end position="493"/>
    </location>
</feature>
<organism evidence="12 13">
    <name type="scientific">Cladorrhinum samala</name>
    <dbReference type="NCBI Taxonomy" id="585594"/>
    <lineage>
        <taxon>Eukaryota</taxon>
        <taxon>Fungi</taxon>
        <taxon>Dikarya</taxon>
        <taxon>Ascomycota</taxon>
        <taxon>Pezizomycotina</taxon>
        <taxon>Sordariomycetes</taxon>
        <taxon>Sordariomycetidae</taxon>
        <taxon>Sordariales</taxon>
        <taxon>Podosporaceae</taxon>
        <taxon>Cladorrhinum</taxon>
    </lineage>
</organism>
<accession>A0AAV9HDS6</accession>
<evidence type="ECO:0000313" key="13">
    <source>
        <dbReference type="Proteomes" id="UP001321749"/>
    </source>
</evidence>
<dbReference type="InterPro" id="IPR011564">
    <property type="entry name" value="Telomer_end-bd_POT1/Cdc13"/>
</dbReference>
<proteinExistence type="inferred from homology"/>
<dbReference type="Pfam" id="PF02765">
    <property type="entry name" value="POT1"/>
    <property type="match status" value="1"/>
</dbReference>
<gene>
    <name evidence="12" type="ORF">QBC42DRAFT_277272</name>
</gene>
<feature type="compositionally biased region" description="Basic and acidic residues" evidence="9">
    <location>
        <begin position="315"/>
        <end position="349"/>
    </location>
</feature>
<dbReference type="PANTHER" id="PTHR14513">
    <property type="entry name" value="PROTECTION OF TELOMERES 1"/>
    <property type="match status" value="1"/>
</dbReference>
<sequence>MGIVTDCQAPIKTRKDFKTTWTLMDRSIQDEYSYPGVLFDIFRPEEKDMPSVRARDVVVLSRVKVQRFANTPRLIAHHSTAIHIYISSKIPKHPATAKIALVPQRGPQPTEEINRSVCEFYHHIDKAGLPDELEFSQRQEMSLNVKDKFSLLSGVQEGNFYDLIVRVVRDPYFDSDSKATLYVSDYTENEHFHLQTWQGLVERQGGDPWGYTSTQDVSINRDWHGPDGKRSMQITVYPPHASVLLDDAAAVGSWLHLRNVQIKYGRNGQFYEGFLREDSRYPAKVNATLIDLESQTRQNVDPRLKQAYSRYLESEREKRNLRKSMTEAKAAGEKLKRKASEVSLSDKEAAALNRRQRRNQSREALQERWHDGVQQSKQEKRTRPQNTSTNRSIAPADFGSDLNPQITCETHYEELTTIASMLEPCYLEKIIDGRGVSLLLPFVNRKYQSRVRVVDFFPPSLQDFAVEGKKKYGNFDFLSDDGVDSPSSMSGSGDSEDDGNTDGSARRVWEWRFSLQLEDAPPPGVQGPKSRVWVVIGNGAGQCLTNLDAADLSKEPKLLAKLRRTLAVLLGNLEEVKNQQTAARQKKGSSSMKPPGRPSGGRNGTMLERPTASSSDVEMEDDVPAEMELDNEPFVCCIQQYGVKDSNKKDKDAWVRMFGMFGVRIRV</sequence>
<comment type="subcellular location">
    <subcellularLocation>
        <location evidence="2">Chromosome</location>
        <location evidence="2">Telomere</location>
    </subcellularLocation>
    <subcellularLocation>
        <location evidence="1">Nucleus</location>
    </subcellularLocation>
</comment>
<dbReference type="InterPro" id="IPR028389">
    <property type="entry name" value="POT1"/>
</dbReference>
<protein>
    <recommendedName>
        <fullName evidence="4">Protection of telomeres protein 1</fullName>
    </recommendedName>
</protein>
<dbReference type="GO" id="GO:0032210">
    <property type="term" value="P:regulation of telomere maintenance via telomerase"/>
    <property type="evidence" value="ECO:0007669"/>
    <property type="project" value="TreeGrafter"/>
</dbReference>
<evidence type="ECO:0000256" key="9">
    <source>
        <dbReference type="SAM" id="MobiDB-lite"/>
    </source>
</evidence>
<dbReference type="InterPro" id="IPR032042">
    <property type="entry name" value="POT1PC"/>
</dbReference>
<dbReference type="GO" id="GO:0098505">
    <property type="term" value="F:G-rich strand telomeric DNA binding"/>
    <property type="evidence" value="ECO:0007669"/>
    <property type="project" value="TreeGrafter"/>
</dbReference>
<evidence type="ECO:0000259" key="11">
    <source>
        <dbReference type="Pfam" id="PF16686"/>
    </source>
</evidence>
<dbReference type="SUPFAM" id="SSF50249">
    <property type="entry name" value="Nucleic acid-binding proteins"/>
    <property type="match status" value="2"/>
</dbReference>
<keyword evidence="7" id="KW-0238">DNA-binding</keyword>
<evidence type="ECO:0000256" key="3">
    <source>
        <dbReference type="ARBA" id="ARBA00008442"/>
    </source>
</evidence>
<evidence type="ECO:0000256" key="2">
    <source>
        <dbReference type="ARBA" id="ARBA00004574"/>
    </source>
</evidence>
<keyword evidence="8" id="KW-0539">Nucleus</keyword>
<keyword evidence="6" id="KW-0779">Telomere</keyword>
<evidence type="ECO:0000256" key="6">
    <source>
        <dbReference type="ARBA" id="ARBA00022895"/>
    </source>
</evidence>
<dbReference type="FunFam" id="2.40.50.140:FF:000303">
    <property type="entry name" value="Protection of telomeres protein 1"/>
    <property type="match status" value="1"/>
</dbReference>
<comment type="caution">
    <text evidence="12">The sequence shown here is derived from an EMBL/GenBank/DDBJ whole genome shotgun (WGS) entry which is preliminary data.</text>
</comment>
<evidence type="ECO:0000256" key="7">
    <source>
        <dbReference type="ARBA" id="ARBA00023125"/>
    </source>
</evidence>
<dbReference type="PANTHER" id="PTHR14513:SF0">
    <property type="entry name" value="PROTECTION OF TELOMERES PROTEIN 1"/>
    <property type="match status" value="1"/>
</dbReference>
<feature type="compositionally biased region" description="Basic and acidic residues" evidence="9">
    <location>
        <begin position="360"/>
        <end position="382"/>
    </location>
</feature>
<dbReference type="EMBL" id="MU865078">
    <property type="protein sequence ID" value="KAK4458220.1"/>
    <property type="molecule type" value="Genomic_DNA"/>
</dbReference>
<feature type="region of interest" description="Disordered" evidence="9">
    <location>
        <begin position="578"/>
        <end position="622"/>
    </location>
</feature>
<dbReference type="GO" id="GO:0000783">
    <property type="term" value="C:nuclear telomere cap complex"/>
    <property type="evidence" value="ECO:0007669"/>
    <property type="project" value="TreeGrafter"/>
</dbReference>
<reference evidence="12" key="2">
    <citation type="submission" date="2023-06" db="EMBL/GenBank/DDBJ databases">
        <authorList>
            <consortium name="Lawrence Berkeley National Laboratory"/>
            <person name="Mondo S.J."/>
            <person name="Hensen N."/>
            <person name="Bonometti L."/>
            <person name="Westerberg I."/>
            <person name="Brannstrom I.O."/>
            <person name="Guillou S."/>
            <person name="Cros-Aarteil S."/>
            <person name="Calhoun S."/>
            <person name="Haridas S."/>
            <person name="Kuo A."/>
            <person name="Pangilinan J."/>
            <person name="Riley R."/>
            <person name="Labutti K."/>
            <person name="Andreopoulos B."/>
            <person name="Lipzen A."/>
            <person name="Chen C."/>
            <person name="Yanf M."/>
            <person name="Daum C."/>
            <person name="Ng V."/>
            <person name="Clum A."/>
            <person name="Steindorff A."/>
            <person name="Ohm R."/>
            <person name="Martin F."/>
            <person name="Silar P."/>
            <person name="Natvig D."/>
            <person name="Lalanne C."/>
            <person name="Gautier V."/>
            <person name="Ament-Velasquez S.L."/>
            <person name="Kruys A."/>
            <person name="Hutchinson M.I."/>
            <person name="Powell A.J."/>
            <person name="Barry K."/>
            <person name="Miller A.N."/>
            <person name="Grigoriev I.V."/>
            <person name="Debuchy R."/>
            <person name="Gladieux P."/>
            <person name="Thoren M.H."/>
            <person name="Johannesson H."/>
        </authorList>
    </citation>
    <scope>NUCLEOTIDE SEQUENCE</scope>
    <source>
        <strain evidence="12">PSN324</strain>
    </source>
</reference>